<sequence length="187" mass="21407">MTKTLDHQHPAEDYGKNDRRCNSSSSEARCPNGRHRPSPDRSQRRNTVFHSEILALLKAVEHAVTLPTQQLTILLDNQASINSAANPKSQNSIPQKIFKLLHIHPHFRVSWIKAHAGYIGNEEADRLAKESAETENFPETPLELPKPFIKTFLRQKMLATWQMAWDDEDTGRLIHNIIPKVRLQPIN</sequence>
<dbReference type="SUPFAM" id="SSF53098">
    <property type="entry name" value="Ribonuclease H-like"/>
    <property type="match status" value="1"/>
</dbReference>
<dbReference type="Gene3D" id="3.30.420.10">
    <property type="entry name" value="Ribonuclease H-like superfamily/Ribonuclease H"/>
    <property type="match status" value="1"/>
</dbReference>
<reference evidence="3 4" key="1">
    <citation type="journal article" date="2019" name="Sci. Rep.">
        <title>Orb-weaving spider Araneus ventricosus genome elucidates the spidroin gene catalogue.</title>
        <authorList>
            <person name="Kono N."/>
            <person name="Nakamura H."/>
            <person name="Ohtoshi R."/>
            <person name="Moran D.A.P."/>
            <person name="Shinohara A."/>
            <person name="Yoshida Y."/>
            <person name="Fujiwara M."/>
            <person name="Mori M."/>
            <person name="Tomita M."/>
            <person name="Arakawa K."/>
        </authorList>
    </citation>
    <scope>NUCLEOTIDE SEQUENCE [LARGE SCALE GENOMIC DNA]</scope>
</reference>
<feature type="domain" description="RNase H type-1" evidence="2">
    <location>
        <begin position="1"/>
        <end position="133"/>
    </location>
</feature>
<organism evidence="3 4">
    <name type="scientific">Araneus ventricosus</name>
    <name type="common">Orbweaver spider</name>
    <name type="synonym">Epeira ventricosa</name>
    <dbReference type="NCBI Taxonomy" id="182803"/>
    <lineage>
        <taxon>Eukaryota</taxon>
        <taxon>Metazoa</taxon>
        <taxon>Ecdysozoa</taxon>
        <taxon>Arthropoda</taxon>
        <taxon>Chelicerata</taxon>
        <taxon>Arachnida</taxon>
        <taxon>Araneae</taxon>
        <taxon>Araneomorphae</taxon>
        <taxon>Entelegynae</taxon>
        <taxon>Araneoidea</taxon>
        <taxon>Araneidae</taxon>
        <taxon>Araneus</taxon>
    </lineage>
</organism>
<dbReference type="Pfam" id="PF00075">
    <property type="entry name" value="RNase_H"/>
    <property type="match status" value="1"/>
</dbReference>
<accession>A0A4Y2LLM1</accession>
<evidence type="ECO:0000313" key="3">
    <source>
        <dbReference type="EMBL" id="GBN15329.1"/>
    </source>
</evidence>
<keyword evidence="4" id="KW-1185">Reference proteome</keyword>
<dbReference type="CDD" id="cd09276">
    <property type="entry name" value="Rnase_HI_RT_non_LTR"/>
    <property type="match status" value="1"/>
</dbReference>
<dbReference type="InterPro" id="IPR002156">
    <property type="entry name" value="RNaseH_domain"/>
</dbReference>
<dbReference type="AlphaFoldDB" id="A0A4Y2LLM1"/>
<protein>
    <recommendedName>
        <fullName evidence="2">RNase H type-1 domain-containing protein</fullName>
    </recommendedName>
</protein>
<gene>
    <name evidence="3" type="ORF">AVEN_41167_1</name>
</gene>
<dbReference type="Proteomes" id="UP000499080">
    <property type="component" value="Unassembled WGS sequence"/>
</dbReference>
<name>A0A4Y2LLM1_ARAVE</name>
<dbReference type="OrthoDB" id="6514649at2759"/>
<feature type="compositionally biased region" description="Basic and acidic residues" evidence="1">
    <location>
        <begin position="1"/>
        <end position="21"/>
    </location>
</feature>
<dbReference type="GO" id="GO:0004523">
    <property type="term" value="F:RNA-DNA hybrid ribonuclease activity"/>
    <property type="evidence" value="ECO:0007669"/>
    <property type="project" value="InterPro"/>
</dbReference>
<evidence type="ECO:0000313" key="4">
    <source>
        <dbReference type="Proteomes" id="UP000499080"/>
    </source>
</evidence>
<dbReference type="EMBL" id="BGPR01006009">
    <property type="protein sequence ID" value="GBN15329.1"/>
    <property type="molecule type" value="Genomic_DNA"/>
</dbReference>
<proteinExistence type="predicted"/>
<evidence type="ECO:0000259" key="2">
    <source>
        <dbReference type="PROSITE" id="PS50879"/>
    </source>
</evidence>
<dbReference type="GO" id="GO:0003676">
    <property type="term" value="F:nucleic acid binding"/>
    <property type="evidence" value="ECO:0007669"/>
    <property type="project" value="InterPro"/>
</dbReference>
<feature type="region of interest" description="Disordered" evidence="1">
    <location>
        <begin position="1"/>
        <end position="45"/>
    </location>
</feature>
<dbReference type="InterPro" id="IPR036397">
    <property type="entry name" value="RNaseH_sf"/>
</dbReference>
<evidence type="ECO:0000256" key="1">
    <source>
        <dbReference type="SAM" id="MobiDB-lite"/>
    </source>
</evidence>
<dbReference type="InterPro" id="IPR012337">
    <property type="entry name" value="RNaseH-like_sf"/>
</dbReference>
<comment type="caution">
    <text evidence="3">The sequence shown here is derived from an EMBL/GenBank/DDBJ whole genome shotgun (WGS) entry which is preliminary data.</text>
</comment>
<dbReference type="PROSITE" id="PS50879">
    <property type="entry name" value="RNASE_H_1"/>
    <property type="match status" value="1"/>
</dbReference>